<keyword evidence="8" id="KW-1185">Reference proteome</keyword>
<accession>A0A9P8LFU2</accession>
<evidence type="ECO:0008006" key="9">
    <source>
        <dbReference type="Google" id="ProtNLM"/>
    </source>
</evidence>
<dbReference type="PANTHER" id="PTHR19865:SF0">
    <property type="entry name" value="U3 SMALL NUCLEOLAR RNA-INTERACTING PROTEIN 2"/>
    <property type="match status" value="1"/>
</dbReference>
<proteinExistence type="predicted"/>
<dbReference type="PANTHER" id="PTHR19865">
    <property type="entry name" value="U3 SMALL NUCLEOLAR RNA INTERACTING PROTEIN 2"/>
    <property type="match status" value="1"/>
</dbReference>
<evidence type="ECO:0000256" key="6">
    <source>
        <dbReference type="SAM" id="MobiDB-lite"/>
    </source>
</evidence>
<dbReference type="Pfam" id="PF00400">
    <property type="entry name" value="WD40"/>
    <property type="match status" value="4"/>
</dbReference>
<reference evidence="7" key="1">
    <citation type="submission" date="2021-03" db="EMBL/GenBank/DDBJ databases">
        <title>Comparative genomics and phylogenomic investigation of the class Geoglossomycetes provide insights into ecological specialization and systematics.</title>
        <authorList>
            <person name="Melie T."/>
            <person name="Pirro S."/>
            <person name="Miller A.N."/>
            <person name="Quandt A."/>
        </authorList>
    </citation>
    <scope>NUCLEOTIDE SEQUENCE</scope>
    <source>
        <strain evidence="7">CAQ_001_2017</strain>
    </source>
</reference>
<dbReference type="PRINTS" id="PR00320">
    <property type="entry name" value="GPROTEINBRPT"/>
</dbReference>
<feature type="compositionally biased region" description="Acidic residues" evidence="6">
    <location>
        <begin position="65"/>
        <end position="79"/>
    </location>
</feature>
<keyword evidence="2 5" id="KW-0853">WD repeat</keyword>
<keyword evidence="4" id="KW-0539">Nucleus</keyword>
<feature type="repeat" description="WD" evidence="5">
    <location>
        <begin position="314"/>
        <end position="347"/>
    </location>
</feature>
<name>A0A9P8LFU2_9PEZI</name>
<evidence type="ECO:0000256" key="5">
    <source>
        <dbReference type="PROSITE-ProRule" id="PRU00221"/>
    </source>
</evidence>
<dbReference type="EMBL" id="JAGHQM010000187">
    <property type="protein sequence ID" value="KAH0564726.1"/>
    <property type="molecule type" value="Genomic_DNA"/>
</dbReference>
<gene>
    <name evidence="7" type="ORF">GP486_001888</name>
</gene>
<dbReference type="GO" id="GO:0032040">
    <property type="term" value="C:small-subunit processome"/>
    <property type="evidence" value="ECO:0007669"/>
    <property type="project" value="TreeGrafter"/>
</dbReference>
<dbReference type="Proteomes" id="UP000750711">
    <property type="component" value="Unassembled WGS sequence"/>
</dbReference>
<sequence>MSSFFTVPASQRKRKRADTAVPAFKKRKKTTGKTPTAGKSAKRQERDDSISGSESESDDGPREDGEAEYEGNSDSEREDETAAERRMRLAERYLENIREEVDETGFDAAEIDKDLIAERLKEDVAETKGRLYRRLASELSFESASHTLFRADTLATTSIATCPPYAYTVSKDMFLIKWEILVPPSSTKYGSKDAPQANGKKAKSAPPHRRRPRQVAFTKGNTHSAHDASYQGHVDQILAVAASQDGKYVVTGGRDRRVIAWRAADLTPLKVFTQHRDAVTSLAFRRGTNQLFSGSKDRTIKVWSLDELAYVETLFGHQDEVVDVAALAQERCVSVGARDRTARLWKVVEETQLVFRGGGEKKGKTGNSYVEGSIDRVAMVDEEMFVTGSDNGFVDLSFTRLFTLLNLLRSLSLWIIHKKKPVFITPSAHGLSPPLDPSEASAEKNPGPGAVVPPQPRSITALATIPYSDIILSGSWDGNIRVWRVSDDKKKIEAVGPIGLGTGSYTPVPTNGSGVLGGPVPGVMISNGDQLRPHGNGEGLELVRGVVTDISVFERGERGKDGICIVAATAKEPRLGRWMKVKGKNGAVALEVPRSVRSHGGENSVP</sequence>
<evidence type="ECO:0000313" key="7">
    <source>
        <dbReference type="EMBL" id="KAH0564726.1"/>
    </source>
</evidence>
<organism evidence="7 8">
    <name type="scientific">Trichoglossum hirsutum</name>
    <dbReference type="NCBI Taxonomy" id="265104"/>
    <lineage>
        <taxon>Eukaryota</taxon>
        <taxon>Fungi</taxon>
        <taxon>Dikarya</taxon>
        <taxon>Ascomycota</taxon>
        <taxon>Pezizomycotina</taxon>
        <taxon>Geoglossomycetes</taxon>
        <taxon>Geoglossales</taxon>
        <taxon>Geoglossaceae</taxon>
        <taxon>Trichoglossum</taxon>
    </lineage>
</organism>
<evidence type="ECO:0000256" key="3">
    <source>
        <dbReference type="ARBA" id="ARBA00022737"/>
    </source>
</evidence>
<evidence type="ECO:0000256" key="4">
    <source>
        <dbReference type="ARBA" id="ARBA00023242"/>
    </source>
</evidence>
<feature type="repeat" description="WD" evidence="5">
    <location>
        <begin position="452"/>
        <end position="493"/>
    </location>
</feature>
<dbReference type="PROSITE" id="PS50294">
    <property type="entry name" value="WD_REPEATS_REGION"/>
    <property type="match status" value="2"/>
</dbReference>
<dbReference type="SUPFAM" id="SSF50978">
    <property type="entry name" value="WD40 repeat-like"/>
    <property type="match status" value="1"/>
</dbReference>
<comment type="subcellular location">
    <subcellularLocation>
        <location evidence="1">Nucleus</location>
    </subcellularLocation>
</comment>
<evidence type="ECO:0000256" key="2">
    <source>
        <dbReference type="ARBA" id="ARBA00022574"/>
    </source>
</evidence>
<feature type="region of interest" description="Disordered" evidence="6">
    <location>
        <begin position="188"/>
        <end position="227"/>
    </location>
</feature>
<feature type="repeat" description="WD" evidence="5">
    <location>
        <begin position="230"/>
        <end position="261"/>
    </location>
</feature>
<evidence type="ECO:0000256" key="1">
    <source>
        <dbReference type="ARBA" id="ARBA00004123"/>
    </source>
</evidence>
<dbReference type="InterPro" id="IPR001680">
    <property type="entry name" value="WD40_rpt"/>
</dbReference>
<dbReference type="InterPro" id="IPR039241">
    <property type="entry name" value="Rrp9-like"/>
</dbReference>
<protein>
    <recommendedName>
        <fullName evidence="9">Ribosomal RNA-processing protein 9</fullName>
    </recommendedName>
</protein>
<dbReference type="Gene3D" id="2.130.10.10">
    <property type="entry name" value="YVTN repeat-like/Quinoprotein amine dehydrogenase"/>
    <property type="match status" value="1"/>
</dbReference>
<feature type="region of interest" description="Disordered" evidence="6">
    <location>
        <begin position="429"/>
        <end position="454"/>
    </location>
</feature>
<dbReference type="SMART" id="SM00320">
    <property type="entry name" value="WD40"/>
    <property type="match status" value="5"/>
</dbReference>
<dbReference type="InterPro" id="IPR020472">
    <property type="entry name" value="WD40_PAC1"/>
</dbReference>
<comment type="caution">
    <text evidence="7">The sequence shown here is derived from an EMBL/GenBank/DDBJ whole genome shotgun (WGS) entry which is preliminary data.</text>
</comment>
<feature type="repeat" description="WD" evidence="5">
    <location>
        <begin position="272"/>
        <end position="313"/>
    </location>
</feature>
<dbReference type="GO" id="GO:0034511">
    <property type="term" value="F:U3 snoRNA binding"/>
    <property type="evidence" value="ECO:0007669"/>
    <property type="project" value="InterPro"/>
</dbReference>
<dbReference type="AlphaFoldDB" id="A0A9P8LFU2"/>
<dbReference type="PROSITE" id="PS50082">
    <property type="entry name" value="WD_REPEATS_2"/>
    <property type="match status" value="4"/>
</dbReference>
<feature type="region of interest" description="Disordered" evidence="6">
    <location>
        <begin position="1"/>
        <end position="84"/>
    </location>
</feature>
<evidence type="ECO:0000313" key="8">
    <source>
        <dbReference type="Proteomes" id="UP000750711"/>
    </source>
</evidence>
<dbReference type="InterPro" id="IPR015943">
    <property type="entry name" value="WD40/YVTN_repeat-like_dom_sf"/>
</dbReference>
<feature type="compositionally biased region" description="Basic residues" evidence="6">
    <location>
        <begin position="200"/>
        <end position="213"/>
    </location>
</feature>
<keyword evidence="3" id="KW-0677">Repeat</keyword>
<dbReference type="InterPro" id="IPR036322">
    <property type="entry name" value="WD40_repeat_dom_sf"/>
</dbReference>